<organism evidence="1">
    <name type="scientific">mine drainage metagenome</name>
    <dbReference type="NCBI Taxonomy" id="410659"/>
    <lineage>
        <taxon>unclassified sequences</taxon>
        <taxon>metagenomes</taxon>
        <taxon>ecological metagenomes</taxon>
    </lineage>
</organism>
<dbReference type="EMBL" id="MLJW01001988">
    <property type="protein sequence ID" value="OIQ76021.1"/>
    <property type="molecule type" value="Genomic_DNA"/>
</dbReference>
<reference evidence="1" key="1">
    <citation type="submission" date="2016-10" db="EMBL/GenBank/DDBJ databases">
        <title>Sequence of Gallionella enrichment culture.</title>
        <authorList>
            <person name="Poehlein A."/>
            <person name="Muehling M."/>
            <person name="Daniel R."/>
        </authorList>
    </citation>
    <scope>NUCLEOTIDE SEQUENCE</scope>
</reference>
<dbReference type="PANTHER" id="PTHR40266">
    <property type="entry name" value="TOXIN HIGB-1"/>
    <property type="match status" value="1"/>
</dbReference>
<proteinExistence type="predicted"/>
<dbReference type="PANTHER" id="PTHR40266:SF2">
    <property type="entry name" value="TOXIN HIGB-1"/>
    <property type="match status" value="1"/>
</dbReference>
<gene>
    <name evidence="1" type="primary">higB-1_6</name>
    <name evidence="1" type="ORF">GALL_423070</name>
</gene>
<dbReference type="Gene3D" id="3.30.2310.20">
    <property type="entry name" value="RelE-like"/>
    <property type="match status" value="1"/>
</dbReference>
<dbReference type="InterPro" id="IPR007711">
    <property type="entry name" value="HigB-1"/>
</dbReference>
<dbReference type="InterPro" id="IPR035093">
    <property type="entry name" value="RelE/ParE_toxin_dom_sf"/>
</dbReference>
<dbReference type="Pfam" id="PF05015">
    <property type="entry name" value="HigB-like_toxin"/>
    <property type="match status" value="1"/>
</dbReference>
<sequence>MIRSFACADTEALFHSLAVARFKNIERVARRKLLQLSAATEINSLRIPPDNMLEVLKNDRKGQHSIRINDQWRICFVWHDDGAYRVEIVDYH</sequence>
<dbReference type="AlphaFoldDB" id="A0A1J5QJ34"/>
<accession>A0A1J5QJ34</accession>
<evidence type="ECO:0000313" key="1">
    <source>
        <dbReference type="EMBL" id="OIQ76021.1"/>
    </source>
</evidence>
<name>A0A1J5QJ34_9ZZZZ</name>
<comment type="caution">
    <text evidence="1">The sequence shown here is derived from an EMBL/GenBank/DDBJ whole genome shotgun (WGS) entry which is preliminary data.</text>
</comment>
<dbReference type="SUPFAM" id="SSF143011">
    <property type="entry name" value="RelE-like"/>
    <property type="match status" value="1"/>
</dbReference>
<protein>
    <submittedName>
        <fullName evidence="1">Toxin HigB-1</fullName>
    </submittedName>
</protein>